<sequence>MVRTKRGAPLAGPVSCLFNFPTKGDRTRKGKSEGTVTAVRAPSPSRRTNSGSGFESSSGEDSESLPKKKKKNVSVTESEDEDNELDVNFKEYKNLVWSEYRRGVSRASVSRPSHAPLVHGYLRFEPLASLGPKHNRMKLVSANVVEGEVAVRLGKTAESIRIMSPESRMYKARDLDLFVVPYGTYYSLKAGPEGALLCYSNVQQ</sequence>
<gene>
    <name evidence="2" type="ORF">AFUS01_LOCUS46072</name>
</gene>
<protein>
    <submittedName>
        <fullName evidence="2">Uncharacterized protein</fullName>
    </submittedName>
</protein>
<reference evidence="2" key="1">
    <citation type="submission" date="2021-06" db="EMBL/GenBank/DDBJ databases">
        <authorList>
            <person name="Hodson N. C."/>
            <person name="Mongue J. A."/>
            <person name="Jaron S. K."/>
        </authorList>
    </citation>
    <scope>NUCLEOTIDE SEQUENCE</scope>
</reference>
<accession>A0A8J2Q6L0</accession>
<comment type="caution">
    <text evidence="2">The sequence shown here is derived from an EMBL/GenBank/DDBJ whole genome shotgun (WGS) entry which is preliminary data.</text>
</comment>
<feature type="region of interest" description="Disordered" evidence="1">
    <location>
        <begin position="1"/>
        <end position="83"/>
    </location>
</feature>
<dbReference type="EMBL" id="CAJVCH010571190">
    <property type="protein sequence ID" value="CAG7836881.1"/>
    <property type="molecule type" value="Genomic_DNA"/>
</dbReference>
<evidence type="ECO:0000256" key="1">
    <source>
        <dbReference type="SAM" id="MobiDB-lite"/>
    </source>
</evidence>
<evidence type="ECO:0000313" key="2">
    <source>
        <dbReference type="EMBL" id="CAG7836881.1"/>
    </source>
</evidence>
<evidence type="ECO:0000313" key="3">
    <source>
        <dbReference type="Proteomes" id="UP000708208"/>
    </source>
</evidence>
<dbReference type="AlphaFoldDB" id="A0A8J2Q6L0"/>
<name>A0A8J2Q6L0_9HEXA</name>
<feature type="compositionally biased region" description="Basic and acidic residues" evidence="1">
    <location>
        <begin position="23"/>
        <end position="32"/>
    </location>
</feature>
<keyword evidence="3" id="KW-1185">Reference proteome</keyword>
<proteinExistence type="predicted"/>
<dbReference type="Proteomes" id="UP000708208">
    <property type="component" value="Unassembled WGS sequence"/>
</dbReference>
<organism evidence="2 3">
    <name type="scientific">Allacma fusca</name>
    <dbReference type="NCBI Taxonomy" id="39272"/>
    <lineage>
        <taxon>Eukaryota</taxon>
        <taxon>Metazoa</taxon>
        <taxon>Ecdysozoa</taxon>
        <taxon>Arthropoda</taxon>
        <taxon>Hexapoda</taxon>
        <taxon>Collembola</taxon>
        <taxon>Symphypleona</taxon>
        <taxon>Sminthuridae</taxon>
        <taxon>Allacma</taxon>
    </lineage>
</organism>